<name>A0A2P2LYY1_RHIMU</name>
<reference evidence="1" key="1">
    <citation type="submission" date="2018-02" db="EMBL/GenBank/DDBJ databases">
        <title>Rhizophora mucronata_Transcriptome.</title>
        <authorList>
            <person name="Meera S.P."/>
            <person name="Sreeshan A."/>
            <person name="Augustine A."/>
        </authorList>
    </citation>
    <scope>NUCLEOTIDE SEQUENCE</scope>
    <source>
        <tissue evidence="1">Leaf</tissue>
    </source>
</reference>
<dbReference type="AlphaFoldDB" id="A0A2P2LYY1"/>
<proteinExistence type="predicted"/>
<dbReference type="EMBL" id="GGEC01042688">
    <property type="protein sequence ID" value="MBX23172.1"/>
    <property type="molecule type" value="Transcribed_RNA"/>
</dbReference>
<evidence type="ECO:0000313" key="1">
    <source>
        <dbReference type="EMBL" id="MBX23172.1"/>
    </source>
</evidence>
<accession>A0A2P2LYY1</accession>
<organism evidence="1">
    <name type="scientific">Rhizophora mucronata</name>
    <name type="common">Asiatic mangrove</name>
    <dbReference type="NCBI Taxonomy" id="61149"/>
    <lineage>
        <taxon>Eukaryota</taxon>
        <taxon>Viridiplantae</taxon>
        <taxon>Streptophyta</taxon>
        <taxon>Embryophyta</taxon>
        <taxon>Tracheophyta</taxon>
        <taxon>Spermatophyta</taxon>
        <taxon>Magnoliopsida</taxon>
        <taxon>eudicotyledons</taxon>
        <taxon>Gunneridae</taxon>
        <taxon>Pentapetalae</taxon>
        <taxon>rosids</taxon>
        <taxon>fabids</taxon>
        <taxon>Malpighiales</taxon>
        <taxon>Rhizophoraceae</taxon>
        <taxon>Rhizophora</taxon>
    </lineage>
</organism>
<protein>
    <submittedName>
        <fullName evidence="1">Carboxyl-terminal-processing peptidase 2ic-like isoform X1</fullName>
    </submittedName>
</protein>
<sequence>MLKDLPDVCFHVSMICFKAHLLK</sequence>